<comment type="caution">
    <text evidence="1">The sequence shown here is derived from an EMBL/GenBank/DDBJ whole genome shotgun (WGS) entry which is preliminary data.</text>
</comment>
<reference evidence="1" key="1">
    <citation type="journal article" date="2023" name="Mol. Phylogenet. Evol.">
        <title>Genome-scale phylogeny and comparative genomics of the fungal order Sordariales.</title>
        <authorList>
            <person name="Hensen N."/>
            <person name="Bonometti L."/>
            <person name="Westerberg I."/>
            <person name="Brannstrom I.O."/>
            <person name="Guillou S."/>
            <person name="Cros-Aarteil S."/>
            <person name="Calhoun S."/>
            <person name="Haridas S."/>
            <person name="Kuo A."/>
            <person name="Mondo S."/>
            <person name="Pangilinan J."/>
            <person name="Riley R."/>
            <person name="LaButti K."/>
            <person name="Andreopoulos B."/>
            <person name="Lipzen A."/>
            <person name="Chen C."/>
            <person name="Yan M."/>
            <person name="Daum C."/>
            <person name="Ng V."/>
            <person name="Clum A."/>
            <person name="Steindorff A."/>
            <person name="Ohm R.A."/>
            <person name="Martin F."/>
            <person name="Silar P."/>
            <person name="Natvig D.O."/>
            <person name="Lalanne C."/>
            <person name="Gautier V."/>
            <person name="Ament-Velasquez S.L."/>
            <person name="Kruys A."/>
            <person name="Hutchinson M.I."/>
            <person name="Powell A.J."/>
            <person name="Barry K."/>
            <person name="Miller A.N."/>
            <person name="Grigoriev I.V."/>
            <person name="Debuchy R."/>
            <person name="Gladieux P."/>
            <person name="Hiltunen Thoren M."/>
            <person name="Johannesson H."/>
        </authorList>
    </citation>
    <scope>NUCLEOTIDE SEQUENCE</scope>
    <source>
        <strain evidence="1">PSN309</strain>
    </source>
</reference>
<organism evidence="1 2">
    <name type="scientific">Podospora australis</name>
    <dbReference type="NCBI Taxonomy" id="1536484"/>
    <lineage>
        <taxon>Eukaryota</taxon>
        <taxon>Fungi</taxon>
        <taxon>Dikarya</taxon>
        <taxon>Ascomycota</taxon>
        <taxon>Pezizomycotina</taxon>
        <taxon>Sordariomycetes</taxon>
        <taxon>Sordariomycetidae</taxon>
        <taxon>Sordariales</taxon>
        <taxon>Podosporaceae</taxon>
        <taxon>Podospora</taxon>
    </lineage>
</organism>
<dbReference type="Proteomes" id="UP001302126">
    <property type="component" value="Unassembled WGS sequence"/>
</dbReference>
<dbReference type="AlphaFoldDB" id="A0AAN7ADQ7"/>
<evidence type="ECO:0000313" key="1">
    <source>
        <dbReference type="EMBL" id="KAK4182077.1"/>
    </source>
</evidence>
<name>A0AAN7ADQ7_9PEZI</name>
<proteinExistence type="predicted"/>
<evidence type="ECO:0000313" key="2">
    <source>
        <dbReference type="Proteomes" id="UP001302126"/>
    </source>
</evidence>
<sequence length="398" mass="45750">METTGLSLGIKYRLEEGYLPLYEHNMEEGSLPVYESYEEVEYLPFSESHNWKYGEDIARYFRDFPLGEWMPGGKVKFNGVQCLKFDVDVRVRWDFSMFGETCFDLHSLHPRSQAPYPLWLSNKLLHMFPSLESLEWAGLTGAVVKKKTGWRGLYAEGMVRTLDHDIASSITSLTLGRSLSQCPSSCNKAGGPCTGLGPPLQNTGLAHAIHRVSKQLKSLVIRWPLVVSHSLLWPSTLYHGKTSVSASVLEGPHWPRLEHFEIQEWPDDSDYRVDKFMMLRMPSLNYMVINSPMGEGDDVTWTEFLYKTGDLPAIRLRDVERIVDWHEPWDVCKDWKLKSHGGSKEEQEILQNWEQKDSVLSALWKLVMGDEERGWPPELLAMSDYQVISKNEQGQYGR</sequence>
<dbReference type="EMBL" id="MU864774">
    <property type="protein sequence ID" value="KAK4182077.1"/>
    <property type="molecule type" value="Genomic_DNA"/>
</dbReference>
<keyword evidence="2" id="KW-1185">Reference proteome</keyword>
<reference evidence="1" key="2">
    <citation type="submission" date="2023-05" db="EMBL/GenBank/DDBJ databases">
        <authorList>
            <consortium name="Lawrence Berkeley National Laboratory"/>
            <person name="Steindorff A."/>
            <person name="Hensen N."/>
            <person name="Bonometti L."/>
            <person name="Westerberg I."/>
            <person name="Brannstrom I.O."/>
            <person name="Guillou S."/>
            <person name="Cros-Aarteil S."/>
            <person name="Calhoun S."/>
            <person name="Haridas S."/>
            <person name="Kuo A."/>
            <person name="Mondo S."/>
            <person name="Pangilinan J."/>
            <person name="Riley R."/>
            <person name="Labutti K."/>
            <person name="Andreopoulos B."/>
            <person name="Lipzen A."/>
            <person name="Chen C."/>
            <person name="Yanf M."/>
            <person name="Daum C."/>
            <person name="Ng V."/>
            <person name="Clum A."/>
            <person name="Ohm R."/>
            <person name="Martin F."/>
            <person name="Silar P."/>
            <person name="Natvig D."/>
            <person name="Lalanne C."/>
            <person name="Gautier V."/>
            <person name="Ament-Velasquez S.L."/>
            <person name="Kruys A."/>
            <person name="Hutchinson M.I."/>
            <person name="Powell A.J."/>
            <person name="Barry K."/>
            <person name="Miller A.N."/>
            <person name="Grigoriev I.V."/>
            <person name="Debuchy R."/>
            <person name="Gladieux P."/>
            <person name="Thoren M.H."/>
            <person name="Johannesson H."/>
        </authorList>
    </citation>
    <scope>NUCLEOTIDE SEQUENCE</scope>
    <source>
        <strain evidence="1">PSN309</strain>
    </source>
</reference>
<protein>
    <submittedName>
        <fullName evidence="1">Uncharacterized protein</fullName>
    </submittedName>
</protein>
<accession>A0AAN7ADQ7</accession>
<gene>
    <name evidence="1" type="ORF">QBC35DRAFT_550329</name>
</gene>